<evidence type="ECO:0000313" key="3">
    <source>
        <dbReference type="EMBL" id="MCF3947622.1"/>
    </source>
</evidence>
<name>A0ABS9E1U1_9PROT</name>
<sequence>MDGIETATDSLERHKHLKEHPENKHARRMALLIGILAAALAICEMGEKSAQNDYIAKQIAVNDTWGFYQAKAIKADVAGAASAILGGLAAHSNDPALEAAAKAAAARAAKETSDPAGREGKAQLKQLALRQAEARDRQLERYHMLEIVVGALQIAIVLASVSVVTEILGFGFAALGLGGLAFLAGVAVMTLG</sequence>
<evidence type="ECO:0000256" key="2">
    <source>
        <dbReference type="SAM" id="Phobius"/>
    </source>
</evidence>
<keyword evidence="4" id="KW-1185">Reference proteome</keyword>
<dbReference type="Proteomes" id="UP001521209">
    <property type="component" value="Unassembled WGS sequence"/>
</dbReference>
<feature type="transmembrane region" description="Helical" evidence="2">
    <location>
        <begin position="144"/>
        <end position="164"/>
    </location>
</feature>
<dbReference type="Pfam" id="PF14235">
    <property type="entry name" value="DUF4337"/>
    <property type="match status" value="1"/>
</dbReference>
<accession>A0ABS9E1U1</accession>
<keyword evidence="2" id="KW-0812">Transmembrane</keyword>
<feature type="region of interest" description="Disordered" evidence="1">
    <location>
        <begin position="1"/>
        <end position="23"/>
    </location>
</feature>
<feature type="transmembrane region" description="Helical" evidence="2">
    <location>
        <begin position="170"/>
        <end position="191"/>
    </location>
</feature>
<reference evidence="3 4" key="1">
    <citation type="submission" date="2022-01" db="EMBL/GenBank/DDBJ databases">
        <authorList>
            <person name="Won M."/>
            <person name="Kim S.-J."/>
            <person name="Kwon S.-W."/>
        </authorList>
    </citation>
    <scope>NUCLEOTIDE SEQUENCE [LARGE SCALE GENOMIC DNA]</scope>
    <source>
        <strain evidence="3 4">KCTC 23505</strain>
    </source>
</reference>
<dbReference type="RefSeq" id="WP_235704875.1">
    <property type="nucleotide sequence ID" value="NZ_JAKGBZ010000027.1"/>
</dbReference>
<proteinExistence type="predicted"/>
<comment type="caution">
    <text evidence="3">The sequence shown here is derived from an EMBL/GenBank/DDBJ whole genome shotgun (WGS) entry which is preliminary data.</text>
</comment>
<keyword evidence="2" id="KW-1133">Transmembrane helix</keyword>
<evidence type="ECO:0000256" key="1">
    <source>
        <dbReference type="SAM" id="MobiDB-lite"/>
    </source>
</evidence>
<organism evidence="3 4">
    <name type="scientific">Acidiphilium iwatense</name>
    <dbReference type="NCBI Taxonomy" id="768198"/>
    <lineage>
        <taxon>Bacteria</taxon>
        <taxon>Pseudomonadati</taxon>
        <taxon>Pseudomonadota</taxon>
        <taxon>Alphaproteobacteria</taxon>
        <taxon>Acetobacterales</taxon>
        <taxon>Acidocellaceae</taxon>
        <taxon>Acidiphilium</taxon>
    </lineage>
</organism>
<keyword evidence="2" id="KW-0472">Membrane</keyword>
<dbReference type="InterPro" id="IPR025570">
    <property type="entry name" value="DUF4337"/>
</dbReference>
<protein>
    <submittedName>
        <fullName evidence="3">DUF4337 domain-containing protein</fullName>
    </submittedName>
</protein>
<dbReference type="EMBL" id="JAKGBZ010000027">
    <property type="protein sequence ID" value="MCF3947622.1"/>
    <property type="molecule type" value="Genomic_DNA"/>
</dbReference>
<gene>
    <name evidence="3" type="ORF">L2A60_13135</name>
</gene>
<evidence type="ECO:0000313" key="4">
    <source>
        <dbReference type="Proteomes" id="UP001521209"/>
    </source>
</evidence>